<evidence type="ECO:0000259" key="12">
    <source>
        <dbReference type="Pfam" id="PF08544"/>
    </source>
</evidence>
<dbReference type="InterPro" id="IPR020568">
    <property type="entry name" value="Ribosomal_Su5_D2-typ_SF"/>
</dbReference>
<reference evidence="14" key="1">
    <citation type="submission" date="2021-01" db="EMBL/GenBank/DDBJ databases">
        <authorList>
            <person name="Corre E."/>
            <person name="Pelletier E."/>
            <person name="Niang G."/>
            <person name="Scheremetjew M."/>
            <person name="Finn R."/>
            <person name="Kale V."/>
            <person name="Holt S."/>
            <person name="Cochrane G."/>
            <person name="Meng A."/>
            <person name="Brown T."/>
            <person name="Cohen L."/>
        </authorList>
    </citation>
    <scope>NUCLEOTIDE SEQUENCE</scope>
    <source>
        <strain evidence="14">10249 10 AB</strain>
    </source>
</reference>
<comment type="subcellular location">
    <subcellularLocation>
        <location evidence="1">Plastid</location>
        <location evidence="1">Chloroplast</location>
    </subcellularLocation>
</comment>
<keyword evidence="10" id="KW-1133">Transmembrane helix</keyword>
<dbReference type="Pfam" id="PF10509">
    <property type="entry name" value="GalKase_gal_bdg"/>
    <property type="match status" value="1"/>
</dbReference>
<keyword evidence="8" id="KW-0460">Magnesium</keyword>
<dbReference type="InterPro" id="IPR019741">
    <property type="entry name" value="Galactokinase_CS"/>
</dbReference>
<dbReference type="PROSITE" id="PS00106">
    <property type="entry name" value="GALACTOKINASE"/>
    <property type="match status" value="1"/>
</dbReference>
<dbReference type="SUPFAM" id="SSF54211">
    <property type="entry name" value="Ribosomal protein S5 domain 2-like"/>
    <property type="match status" value="1"/>
</dbReference>
<keyword evidence="3" id="KW-0808">Transferase</keyword>
<dbReference type="InterPro" id="IPR019539">
    <property type="entry name" value="GalKase_N"/>
</dbReference>
<dbReference type="PRINTS" id="PR00473">
    <property type="entry name" value="GALCTOKINASE"/>
</dbReference>
<keyword evidence="5" id="KW-0547">Nucleotide-binding</keyword>
<feature type="domain" description="GHMP kinase C-terminal" evidence="12">
    <location>
        <begin position="467"/>
        <end position="547"/>
    </location>
</feature>
<dbReference type="PANTHER" id="PTHR10457">
    <property type="entry name" value="MEVALONATE KINASE/GALACTOKINASE"/>
    <property type="match status" value="1"/>
</dbReference>
<evidence type="ECO:0000256" key="5">
    <source>
        <dbReference type="ARBA" id="ARBA00022741"/>
    </source>
</evidence>
<dbReference type="GO" id="GO:0006012">
    <property type="term" value="P:galactose metabolic process"/>
    <property type="evidence" value="ECO:0007669"/>
    <property type="project" value="InterPro"/>
</dbReference>
<evidence type="ECO:0008006" key="15">
    <source>
        <dbReference type="Google" id="ProtNLM"/>
    </source>
</evidence>
<dbReference type="GO" id="GO:0005829">
    <property type="term" value="C:cytosol"/>
    <property type="evidence" value="ECO:0007669"/>
    <property type="project" value="TreeGrafter"/>
</dbReference>
<dbReference type="PANTHER" id="PTHR10457:SF7">
    <property type="entry name" value="GALACTOKINASE-RELATED"/>
    <property type="match status" value="1"/>
</dbReference>
<dbReference type="PROSITE" id="PS00627">
    <property type="entry name" value="GHMP_KINASES_ATP"/>
    <property type="match status" value="1"/>
</dbReference>
<keyword evidence="7" id="KW-0067">ATP-binding</keyword>
<dbReference type="InterPro" id="IPR000705">
    <property type="entry name" value="Galactokinase"/>
</dbReference>
<dbReference type="Gene3D" id="3.30.230.10">
    <property type="match status" value="1"/>
</dbReference>
<protein>
    <recommendedName>
        <fullName evidence="15">Galactokinase</fullName>
    </recommendedName>
</protein>
<dbReference type="InterPro" id="IPR013750">
    <property type="entry name" value="GHMP_kinase_C_dom"/>
</dbReference>
<feature type="domain" description="Galactokinase N-terminal" evidence="13">
    <location>
        <begin position="151"/>
        <end position="187"/>
    </location>
</feature>
<keyword evidence="4" id="KW-0479">Metal-binding</keyword>
<dbReference type="AlphaFoldDB" id="A0A7S4AN86"/>
<proteinExistence type="inferred from homology"/>
<evidence type="ECO:0000313" key="14">
    <source>
        <dbReference type="EMBL" id="CAE0721514.1"/>
    </source>
</evidence>
<name>A0A7S4AN86_9STRA</name>
<evidence type="ECO:0000256" key="10">
    <source>
        <dbReference type="SAM" id="Phobius"/>
    </source>
</evidence>
<dbReference type="NCBIfam" id="TIGR00131">
    <property type="entry name" value="gal_kin"/>
    <property type="match status" value="1"/>
</dbReference>
<keyword evidence="9" id="KW-0119">Carbohydrate metabolism</keyword>
<evidence type="ECO:0000256" key="1">
    <source>
        <dbReference type="ARBA" id="ARBA00004229"/>
    </source>
</evidence>
<dbReference type="InterPro" id="IPR014721">
    <property type="entry name" value="Ribsml_uS5_D2-typ_fold_subgr"/>
</dbReference>
<gene>
    <name evidence="14" type="ORF">PAUS00366_LOCUS14269</name>
</gene>
<feature type="transmembrane region" description="Helical" evidence="10">
    <location>
        <begin position="34"/>
        <end position="56"/>
    </location>
</feature>
<dbReference type="GO" id="GO:0004335">
    <property type="term" value="F:galactokinase activity"/>
    <property type="evidence" value="ECO:0007669"/>
    <property type="project" value="InterPro"/>
</dbReference>
<dbReference type="InterPro" id="IPR006203">
    <property type="entry name" value="GHMP_knse_ATP-bd_CS"/>
</dbReference>
<dbReference type="SUPFAM" id="SSF55060">
    <property type="entry name" value="GHMP Kinase, C-terminal domain"/>
    <property type="match status" value="1"/>
</dbReference>
<dbReference type="InterPro" id="IPR006204">
    <property type="entry name" value="GHMP_kinase_N_dom"/>
</dbReference>
<dbReference type="PRINTS" id="PR00959">
    <property type="entry name" value="MEVGALKINASE"/>
</dbReference>
<dbReference type="GO" id="GO:0009507">
    <property type="term" value="C:chloroplast"/>
    <property type="evidence" value="ECO:0007669"/>
    <property type="project" value="UniProtKB-SubCell"/>
</dbReference>
<dbReference type="GO" id="GO:0046872">
    <property type="term" value="F:metal ion binding"/>
    <property type="evidence" value="ECO:0007669"/>
    <property type="project" value="UniProtKB-KW"/>
</dbReference>
<dbReference type="FunFam" id="3.30.70.890:FF:000001">
    <property type="entry name" value="Galactokinase"/>
    <property type="match status" value="1"/>
</dbReference>
<accession>A0A7S4AN86</accession>
<evidence type="ECO:0000256" key="9">
    <source>
        <dbReference type="ARBA" id="ARBA00023277"/>
    </source>
</evidence>
<dbReference type="GO" id="GO:0005524">
    <property type="term" value="F:ATP binding"/>
    <property type="evidence" value="ECO:0007669"/>
    <property type="project" value="UniProtKB-KW"/>
</dbReference>
<dbReference type="EMBL" id="HBIX01020234">
    <property type="protein sequence ID" value="CAE0721514.1"/>
    <property type="molecule type" value="Transcribed_RNA"/>
</dbReference>
<dbReference type="Pfam" id="PF08544">
    <property type="entry name" value="GHMP_kinases_C"/>
    <property type="match status" value="1"/>
</dbReference>
<evidence type="ECO:0000259" key="13">
    <source>
        <dbReference type="Pfam" id="PF10509"/>
    </source>
</evidence>
<dbReference type="Pfam" id="PF00288">
    <property type="entry name" value="GHMP_kinases_N"/>
    <property type="match status" value="1"/>
</dbReference>
<evidence type="ECO:0000256" key="3">
    <source>
        <dbReference type="ARBA" id="ARBA00022679"/>
    </source>
</evidence>
<comment type="similarity">
    <text evidence="2">Belongs to the GHMP kinase family. GalK subfamily.</text>
</comment>
<sequence length="580" mass="62923">MVRHDGATRWYDTIRYGTARHGAIDRRMIRLHSLLLLGAVLLLFSITSATFAEAFLAQPQLNTSTNIVPRKIGGGAKTKTDTTKTTRLFLSSIADKEKNKPPATASSMESKIETAKTLFEKYFDKDENDFDSENATTGKTTGTTTGTTTSTRAIAVAPGRVNLIGEHTDYTGGFVLPFAIDYSTVVYGKGNVNVNLGDNDHDHDERKAKLSFVSSLSPDSLEVLECVESSSPPESTPTDCDCDWTTYVLGTVFQYLPDLPPGAELALQFSITGDVPLGSGLSSSASLEVAVARFVEAVLGEHAFSSEQQQQQQRQGEGFGAFSPAKTRALRCQKAENEWCNSPCGIMDQAIISAATGDSLVLIDCRTLDFTATKMAEESLSPEDPFPVLVVANSNVKHSIGGGEYPIRVAQCKVATEALQKLNPDIADLRDATPEDVENAKEFMVDDVSYKRAKHVATENERTLRAKEELERGDWNEVGALMSASHASMRDDYEVSCEEVDILVEIAQNFPGVYGSRLTGGGFGGCTVTLVAQDNAEDLMAHMESEYKSKTGIDCPCFVTRPARGAHLLSIVDHKPLVQE</sequence>
<evidence type="ECO:0000259" key="11">
    <source>
        <dbReference type="Pfam" id="PF00288"/>
    </source>
</evidence>
<dbReference type="Gene3D" id="3.30.70.890">
    <property type="entry name" value="GHMP kinase, C-terminal domain"/>
    <property type="match status" value="1"/>
</dbReference>
<keyword evidence="10" id="KW-0472">Membrane</keyword>
<dbReference type="InterPro" id="IPR036554">
    <property type="entry name" value="GHMP_kinase_C_sf"/>
</dbReference>
<feature type="domain" description="GHMP kinase N-terminal" evidence="11">
    <location>
        <begin position="265"/>
        <end position="352"/>
    </location>
</feature>
<evidence type="ECO:0000256" key="6">
    <source>
        <dbReference type="ARBA" id="ARBA00022777"/>
    </source>
</evidence>
<evidence type="ECO:0000256" key="4">
    <source>
        <dbReference type="ARBA" id="ARBA00022723"/>
    </source>
</evidence>
<organism evidence="14">
    <name type="scientific">Pseudo-nitzschia australis</name>
    <dbReference type="NCBI Taxonomy" id="44445"/>
    <lineage>
        <taxon>Eukaryota</taxon>
        <taxon>Sar</taxon>
        <taxon>Stramenopiles</taxon>
        <taxon>Ochrophyta</taxon>
        <taxon>Bacillariophyta</taxon>
        <taxon>Bacillariophyceae</taxon>
        <taxon>Bacillariophycidae</taxon>
        <taxon>Bacillariales</taxon>
        <taxon>Bacillariaceae</taxon>
        <taxon>Pseudo-nitzschia</taxon>
    </lineage>
</organism>
<evidence type="ECO:0000256" key="2">
    <source>
        <dbReference type="ARBA" id="ARBA00006566"/>
    </source>
</evidence>
<keyword evidence="10" id="KW-0812">Transmembrane</keyword>
<keyword evidence="6" id="KW-0418">Kinase</keyword>
<evidence type="ECO:0000256" key="8">
    <source>
        <dbReference type="ARBA" id="ARBA00022842"/>
    </source>
</evidence>
<evidence type="ECO:0000256" key="7">
    <source>
        <dbReference type="ARBA" id="ARBA00022840"/>
    </source>
</evidence>